<sequence length="997" mass="113218">MLPEMAPIKLNDAVYEIYRPASGPISLEIVFFHGFQSPDCREAPVDTRMPVDEPASWLSKFLAEEFPQSRILSVSYDSSTEITNTDGRMNMYIVGENLVISIIELAGVGQTYPVVLVGYSVGGLVLKEVCCRAEAVGSTNRPEDSTVNHCKTFLRSMKGAFFISTAQMGTRIPAASKRRGPLLEYYEFLNKECARLNSDFGELRKREQYRWKTFGVCETAASENVQRPSSIFKRVISSFGENHEPLAEASARHDVDRFCAPEVQSLAIHKPKAIPVRSLAGVKREPLTSEVESTEARNQGHSASPEDWSLAIREPIVTESERINPVNLSFGQKRNREGTSRAIYNPYDRTSSVYQLLAKFLRDILHDVEWVKKRWLDILNLPEQFVATLTVEDLIARLRLGEPEPARMTIVGMGGIGKTTLAKAVLLELRSQFDYVCFIEDLKEKLKEHKELHTLIGNSLYTGAGYKIRMVDVDQEAIWERLKGKRVLLIMDNIDSESDIRALLIPDWVDEGSRFITTSRVRSVEFMRSFIIYDVPFLSDEESEKLFRRHIHADVVGKIPNDMIRKIVDKCDGLPLTIEVIGRYLYREKRVSIWRGALERLKAAESINGSDDDKLWAKLRVSFDKLRCQEREMFLDLASFDKDESDGLQPPGKVASLCRGLWKPDDVDQFSKYPEVDAKISVAVLISVALLPKLTVLILDNVPLYMWMLLEVLCVLKHLRILIVRRFSKEYGRSSDFRAHLPSLGAFFLEQCQLAKLDYIFPAAESILIRDCQFLEELSLLVLSSMKRLMLENLPALPHLPRSFPPPPPIFFSLQDLWIIRCKRLELLPEELGKCTELSSVQIKECDNLEHLWESLGSNKSLSDLSIDSCFRLRHLPNSLGQLTALQELKLCRLGISILPDSIGALENLRTFWLSELDSMESLPDSIGQLKSLKFLRIQNCGTLNRLPETVGQLHALELFELEDCASLDWLPVSLRKLREVTNLVLKISSCAEFSPV</sequence>
<dbReference type="SMART" id="SM00382">
    <property type="entry name" value="AAA"/>
    <property type="match status" value="1"/>
</dbReference>
<evidence type="ECO:0000256" key="1">
    <source>
        <dbReference type="ARBA" id="ARBA00022737"/>
    </source>
</evidence>
<dbReference type="PRINTS" id="PR00364">
    <property type="entry name" value="DISEASERSIST"/>
</dbReference>
<dbReference type="Pfam" id="PF00931">
    <property type="entry name" value="NB-ARC"/>
    <property type="match status" value="1"/>
</dbReference>
<name>A0ABD1ZJV2_9MARC</name>
<proteinExistence type="predicted"/>
<dbReference type="Gene3D" id="1.10.8.430">
    <property type="entry name" value="Helical domain of apoptotic protease-activating factors"/>
    <property type="match status" value="1"/>
</dbReference>
<dbReference type="PANTHER" id="PTHR36766">
    <property type="entry name" value="PLANT BROAD-SPECTRUM MILDEW RESISTANCE PROTEIN RPW8"/>
    <property type="match status" value="1"/>
</dbReference>
<reference evidence="3 4" key="1">
    <citation type="submission" date="2024-09" db="EMBL/GenBank/DDBJ databases">
        <title>Chromosome-scale assembly of Riccia fluitans.</title>
        <authorList>
            <person name="Paukszto L."/>
            <person name="Sawicki J."/>
            <person name="Karawczyk K."/>
            <person name="Piernik-Szablinska J."/>
            <person name="Szczecinska M."/>
            <person name="Mazdziarz M."/>
        </authorList>
    </citation>
    <scope>NUCLEOTIDE SEQUENCE [LARGE SCALE GENOMIC DNA]</scope>
    <source>
        <strain evidence="3">Rf_01</strain>
        <tissue evidence="3">Aerial parts of the thallus</tissue>
    </source>
</reference>
<gene>
    <name evidence="3" type="ORF">R1flu_018612</name>
</gene>
<dbReference type="AlphaFoldDB" id="A0ABD1ZJV2"/>
<evidence type="ECO:0000313" key="3">
    <source>
        <dbReference type="EMBL" id="KAL2650484.1"/>
    </source>
</evidence>
<accession>A0ABD1ZJV2</accession>
<dbReference type="Gene3D" id="3.80.10.10">
    <property type="entry name" value="Ribonuclease Inhibitor"/>
    <property type="match status" value="1"/>
</dbReference>
<keyword evidence="1" id="KW-0677">Repeat</keyword>
<dbReference type="SUPFAM" id="SSF52540">
    <property type="entry name" value="P-loop containing nucleoside triphosphate hydrolases"/>
    <property type="match status" value="1"/>
</dbReference>
<dbReference type="InterPro" id="IPR027417">
    <property type="entry name" value="P-loop_NTPase"/>
</dbReference>
<dbReference type="InterPro" id="IPR003593">
    <property type="entry name" value="AAA+_ATPase"/>
</dbReference>
<dbReference type="InterPro" id="IPR002182">
    <property type="entry name" value="NB-ARC"/>
</dbReference>
<dbReference type="EMBL" id="JBHFFA010000001">
    <property type="protein sequence ID" value="KAL2650484.1"/>
    <property type="molecule type" value="Genomic_DNA"/>
</dbReference>
<keyword evidence="4" id="KW-1185">Reference proteome</keyword>
<dbReference type="Pfam" id="PF23598">
    <property type="entry name" value="LRR_14"/>
    <property type="match status" value="1"/>
</dbReference>
<dbReference type="InterPro" id="IPR055414">
    <property type="entry name" value="LRR_R13L4/SHOC2-like"/>
</dbReference>
<dbReference type="Gene3D" id="3.40.50.300">
    <property type="entry name" value="P-loop containing nucleotide triphosphate hydrolases"/>
    <property type="match status" value="1"/>
</dbReference>
<protein>
    <recommendedName>
        <fullName evidence="2">AAA+ ATPase domain-containing protein</fullName>
    </recommendedName>
</protein>
<evidence type="ECO:0000313" key="4">
    <source>
        <dbReference type="Proteomes" id="UP001605036"/>
    </source>
</evidence>
<dbReference type="InterPro" id="IPR032675">
    <property type="entry name" value="LRR_dom_sf"/>
</dbReference>
<dbReference type="InterPro" id="IPR042197">
    <property type="entry name" value="Apaf_helical"/>
</dbReference>
<comment type="caution">
    <text evidence="3">The sequence shown here is derived from an EMBL/GenBank/DDBJ whole genome shotgun (WGS) entry which is preliminary data.</text>
</comment>
<organism evidence="3 4">
    <name type="scientific">Riccia fluitans</name>
    <dbReference type="NCBI Taxonomy" id="41844"/>
    <lineage>
        <taxon>Eukaryota</taxon>
        <taxon>Viridiplantae</taxon>
        <taxon>Streptophyta</taxon>
        <taxon>Embryophyta</taxon>
        <taxon>Marchantiophyta</taxon>
        <taxon>Marchantiopsida</taxon>
        <taxon>Marchantiidae</taxon>
        <taxon>Marchantiales</taxon>
        <taxon>Ricciaceae</taxon>
        <taxon>Riccia</taxon>
    </lineage>
</organism>
<dbReference type="SUPFAM" id="SSF53474">
    <property type="entry name" value="alpha/beta-Hydrolases"/>
    <property type="match status" value="1"/>
</dbReference>
<evidence type="ECO:0000259" key="2">
    <source>
        <dbReference type="SMART" id="SM00382"/>
    </source>
</evidence>
<dbReference type="InterPro" id="IPR029058">
    <property type="entry name" value="AB_hydrolase_fold"/>
</dbReference>
<dbReference type="SUPFAM" id="SSF52047">
    <property type="entry name" value="RNI-like"/>
    <property type="match status" value="1"/>
</dbReference>
<dbReference type="Proteomes" id="UP001605036">
    <property type="component" value="Unassembled WGS sequence"/>
</dbReference>
<dbReference type="PANTHER" id="PTHR36766:SF69">
    <property type="entry name" value="DISEASE RESISTANCE PROTEIN RGA2-LIKE"/>
    <property type="match status" value="1"/>
</dbReference>
<dbReference type="GO" id="GO:0006952">
    <property type="term" value="P:defense response"/>
    <property type="evidence" value="ECO:0007669"/>
    <property type="project" value="UniProtKB-KW"/>
</dbReference>
<feature type="domain" description="AAA+ ATPase" evidence="2">
    <location>
        <begin position="404"/>
        <end position="557"/>
    </location>
</feature>